<dbReference type="Pfam" id="PF03176">
    <property type="entry name" value="MMPL"/>
    <property type="match status" value="2"/>
</dbReference>
<feature type="transmembrane region" description="Helical" evidence="8">
    <location>
        <begin position="12"/>
        <end position="31"/>
    </location>
</feature>
<evidence type="ECO:0000256" key="7">
    <source>
        <dbReference type="SAM" id="MobiDB-lite"/>
    </source>
</evidence>
<feature type="transmembrane region" description="Helical" evidence="8">
    <location>
        <begin position="313"/>
        <end position="336"/>
    </location>
</feature>
<evidence type="ECO:0000259" key="9">
    <source>
        <dbReference type="PROSITE" id="PS50156"/>
    </source>
</evidence>
<dbReference type="InterPro" id="IPR004869">
    <property type="entry name" value="MMPL_dom"/>
</dbReference>
<dbReference type="PANTHER" id="PTHR33406">
    <property type="entry name" value="MEMBRANE PROTEIN MJ1562-RELATED"/>
    <property type="match status" value="1"/>
</dbReference>
<dbReference type="GO" id="GO:0005886">
    <property type="term" value="C:plasma membrane"/>
    <property type="evidence" value="ECO:0007669"/>
    <property type="project" value="UniProtKB-SubCell"/>
</dbReference>
<gene>
    <name evidence="10" type="ORF">FHS42_000247</name>
</gene>
<feature type="compositionally biased region" description="Low complexity" evidence="7">
    <location>
        <begin position="702"/>
        <end position="717"/>
    </location>
</feature>
<proteinExistence type="inferred from homology"/>
<evidence type="ECO:0000256" key="6">
    <source>
        <dbReference type="ARBA" id="ARBA00023136"/>
    </source>
</evidence>
<keyword evidence="6 8" id="KW-0472">Membrane</keyword>
<evidence type="ECO:0000256" key="1">
    <source>
        <dbReference type="ARBA" id="ARBA00004651"/>
    </source>
</evidence>
<evidence type="ECO:0000256" key="2">
    <source>
        <dbReference type="ARBA" id="ARBA00010157"/>
    </source>
</evidence>
<evidence type="ECO:0000256" key="4">
    <source>
        <dbReference type="ARBA" id="ARBA00022692"/>
    </source>
</evidence>
<dbReference type="SUPFAM" id="SSF82866">
    <property type="entry name" value="Multidrug efflux transporter AcrB transmembrane domain"/>
    <property type="match status" value="2"/>
</dbReference>
<feature type="transmembrane region" description="Helical" evidence="8">
    <location>
        <begin position="177"/>
        <end position="197"/>
    </location>
</feature>
<feature type="transmembrane region" description="Helical" evidence="8">
    <location>
        <begin position="525"/>
        <end position="544"/>
    </location>
</feature>
<evidence type="ECO:0000313" key="11">
    <source>
        <dbReference type="Proteomes" id="UP000588098"/>
    </source>
</evidence>
<keyword evidence="5 8" id="KW-1133">Transmembrane helix</keyword>
<dbReference type="RefSeq" id="WP_184568587.1">
    <property type="nucleotide sequence ID" value="NZ_JACHJL010000001.1"/>
</dbReference>
<dbReference type="InterPro" id="IPR050545">
    <property type="entry name" value="Mycobact_MmpL"/>
</dbReference>
<dbReference type="PANTHER" id="PTHR33406:SF6">
    <property type="entry name" value="MEMBRANE PROTEIN YDGH-RELATED"/>
    <property type="match status" value="1"/>
</dbReference>
<accession>A0A7W9Q426</accession>
<feature type="transmembrane region" description="Helical" evidence="8">
    <location>
        <begin position="236"/>
        <end position="257"/>
    </location>
</feature>
<dbReference type="InterPro" id="IPR000731">
    <property type="entry name" value="SSD"/>
</dbReference>
<evidence type="ECO:0000256" key="5">
    <source>
        <dbReference type="ARBA" id="ARBA00022989"/>
    </source>
</evidence>
<feature type="transmembrane region" description="Helical" evidence="8">
    <location>
        <begin position="203"/>
        <end position="224"/>
    </location>
</feature>
<keyword evidence="3" id="KW-1003">Cell membrane</keyword>
<keyword evidence="11" id="KW-1185">Reference proteome</keyword>
<dbReference type="Proteomes" id="UP000588098">
    <property type="component" value="Unassembled WGS sequence"/>
</dbReference>
<comment type="caution">
    <text evidence="10">The sequence shown here is derived from an EMBL/GenBank/DDBJ whole genome shotgun (WGS) entry which is preliminary data.</text>
</comment>
<evidence type="ECO:0000256" key="8">
    <source>
        <dbReference type="SAM" id="Phobius"/>
    </source>
</evidence>
<sequence length="733" mass="77134">MFAGLGRFVVRRPWWVIVTWVIAAAAVISLAPKLTATSDEASFLPSSYESIRAMDLQEAKFPQQQNIGAIIVFQRSDGARLTSADSADVRKISAALAKKKIPEVQDVEAASASPNKRVQTAIIAMPKTTNPDDTSQQDAAQTLRDKLPAELDGTDLTAGVTGSAAQGLDERESSERAGTLVAVGTVVIIVVLLLLIFRSPIIALLPVVLIGLISPMTTGLIASANEIFDMKADRSIQELLTVVLFGVGTDYILFLLFRYREALRAGEDAKGGMVHAVERVGEAIASAAGAVIVAFAALALSTLGMLKSMGPALAIAVFVTLLAGLTLVPAVVSLLGTRVFWPSRSWQAEPTGAGFARFGRVLARRPAVWALLSAVFMGALAVGALGYRANFDLAGSSLPKSKESMVAQRDMEKGFPAGTTDPTSVYLDSTGDRRLSRADTAAFRTKLRAVDGVGSVDAALLSKDRRTAAYEVVLTDPPASDDALDTVKKGVRPAADEAAPHGARALVGGSTAVYVDINKAVDRDYAVVFPVAALCIMVILGLLLRSLVAPWYLMISVALGFGATLGATSLLFQQIGSQPGLMFMLPVIMYLFVVALGTDYNILMVSRLREEAREGRDPRDAAGTAVRHSGPTIAAAGVILAGTFATLMLAGNATLSQMGFALSFGIAVAAFVMAMIFTPSLTALIGHTAWWPGHGDEHPRQGGRTAQTAQAAQTGRGSAAHSPTEPPPDEPQR</sequence>
<dbReference type="EMBL" id="JACHJL010000001">
    <property type="protein sequence ID" value="MBB5933229.1"/>
    <property type="molecule type" value="Genomic_DNA"/>
</dbReference>
<comment type="similarity">
    <text evidence="2">Belongs to the resistance-nodulation-cell division (RND) (TC 2.A.6) family. MmpL subfamily.</text>
</comment>
<comment type="subcellular location">
    <subcellularLocation>
        <location evidence="1">Cell membrane</location>
        <topology evidence="1">Multi-pass membrane protein</topology>
    </subcellularLocation>
</comment>
<reference evidence="10 11" key="1">
    <citation type="submission" date="2020-08" db="EMBL/GenBank/DDBJ databases">
        <title>Genomic Encyclopedia of Type Strains, Phase III (KMG-III): the genomes of soil and plant-associated and newly described type strains.</title>
        <authorList>
            <person name="Whitman W."/>
        </authorList>
    </citation>
    <scope>NUCLEOTIDE SEQUENCE [LARGE SCALE GENOMIC DNA]</scope>
    <source>
        <strain evidence="10 11">CECT 8305</strain>
    </source>
</reference>
<feature type="domain" description="SSD" evidence="9">
    <location>
        <begin position="227"/>
        <end position="334"/>
    </location>
</feature>
<name>A0A7W9Q426_9ACTN</name>
<feature type="region of interest" description="Disordered" evidence="7">
    <location>
        <begin position="694"/>
        <end position="733"/>
    </location>
</feature>
<evidence type="ECO:0000313" key="10">
    <source>
        <dbReference type="EMBL" id="MBB5933229.1"/>
    </source>
</evidence>
<keyword evidence="4 8" id="KW-0812">Transmembrane</keyword>
<dbReference type="PROSITE" id="PS50156">
    <property type="entry name" value="SSD"/>
    <property type="match status" value="1"/>
</dbReference>
<feature type="transmembrane region" description="Helical" evidence="8">
    <location>
        <begin position="550"/>
        <end position="572"/>
    </location>
</feature>
<feature type="transmembrane region" description="Helical" evidence="8">
    <location>
        <begin position="367"/>
        <end position="387"/>
    </location>
</feature>
<feature type="transmembrane region" description="Helical" evidence="8">
    <location>
        <begin position="633"/>
        <end position="651"/>
    </location>
</feature>
<dbReference type="AlphaFoldDB" id="A0A7W9Q426"/>
<dbReference type="Gene3D" id="1.20.1640.10">
    <property type="entry name" value="Multidrug efflux transporter AcrB transmembrane domain"/>
    <property type="match status" value="2"/>
</dbReference>
<feature type="transmembrane region" description="Helical" evidence="8">
    <location>
        <begin position="579"/>
        <end position="598"/>
    </location>
</feature>
<protein>
    <submittedName>
        <fullName evidence="10">RND superfamily putative drug exporter</fullName>
    </submittedName>
</protein>
<feature type="transmembrane region" description="Helical" evidence="8">
    <location>
        <begin position="283"/>
        <end position="306"/>
    </location>
</feature>
<organism evidence="10 11">
    <name type="scientific">Streptomyces zagrosensis</name>
    <dbReference type="NCBI Taxonomy" id="1042984"/>
    <lineage>
        <taxon>Bacteria</taxon>
        <taxon>Bacillati</taxon>
        <taxon>Actinomycetota</taxon>
        <taxon>Actinomycetes</taxon>
        <taxon>Kitasatosporales</taxon>
        <taxon>Streptomycetaceae</taxon>
        <taxon>Streptomyces</taxon>
    </lineage>
</organism>
<feature type="transmembrane region" description="Helical" evidence="8">
    <location>
        <begin position="658"/>
        <end position="677"/>
    </location>
</feature>
<evidence type="ECO:0000256" key="3">
    <source>
        <dbReference type="ARBA" id="ARBA00022475"/>
    </source>
</evidence>